<organism evidence="1 2">
    <name type="scientific">Penicillium camemberti (strain FM 013)</name>
    <dbReference type="NCBI Taxonomy" id="1429867"/>
    <lineage>
        <taxon>Eukaryota</taxon>
        <taxon>Fungi</taxon>
        <taxon>Dikarya</taxon>
        <taxon>Ascomycota</taxon>
        <taxon>Pezizomycotina</taxon>
        <taxon>Eurotiomycetes</taxon>
        <taxon>Eurotiomycetidae</taxon>
        <taxon>Eurotiales</taxon>
        <taxon>Aspergillaceae</taxon>
        <taxon>Penicillium</taxon>
    </lineage>
</organism>
<evidence type="ECO:0000313" key="2">
    <source>
        <dbReference type="Proteomes" id="UP000053732"/>
    </source>
</evidence>
<accession>A0A0G4PIJ4</accession>
<evidence type="ECO:0000313" key="1">
    <source>
        <dbReference type="EMBL" id="CRL26222.1"/>
    </source>
</evidence>
<proteinExistence type="predicted"/>
<name>A0A0G4PIJ4_PENC3</name>
<protein>
    <submittedName>
        <fullName evidence="1">Str. FM013</fullName>
    </submittedName>
</protein>
<keyword evidence="2" id="KW-1185">Reference proteome</keyword>
<dbReference type="Proteomes" id="UP000053732">
    <property type="component" value="Unassembled WGS sequence"/>
</dbReference>
<dbReference type="EMBL" id="HG793150">
    <property type="protein sequence ID" value="CRL26222.1"/>
    <property type="molecule type" value="Genomic_DNA"/>
</dbReference>
<sequence>MGFLDMPTQATFLYDENFSDCLRYGSEYVLRAKLIELFLAEHALRELTQREEWLHQKVMALQKAIAITPARKTDMTELKTANKQLKKTHAQFPRREYALYLAECKFHLKTKDTYDSLRRDDK</sequence>
<dbReference type="AlphaFoldDB" id="A0A0G4PIJ4"/>
<reference evidence="1 2" key="1">
    <citation type="journal article" date="2014" name="Nat. Commun.">
        <title>Multiple recent horizontal transfers of a large genomic region in cheese making fungi.</title>
        <authorList>
            <person name="Cheeseman K."/>
            <person name="Ropars J."/>
            <person name="Renault P."/>
            <person name="Dupont J."/>
            <person name="Gouzy J."/>
            <person name="Branca A."/>
            <person name="Abraham A.L."/>
            <person name="Ceppi M."/>
            <person name="Conseiller E."/>
            <person name="Debuchy R."/>
            <person name="Malagnac F."/>
            <person name="Goarin A."/>
            <person name="Silar P."/>
            <person name="Lacoste S."/>
            <person name="Sallet E."/>
            <person name="Bensimon A."/>
            <person name="Giraud T."/>
            <person name="Brygoo Y."/>
        </authorList>
    </citation>
    <scope>NUCLEOTIDE SEQUENCE [LARGE SCALE GENOMIC DNA]</scope>
    <source>
        <strain evidence="2">FM 013</strain>
    </source>
</reference>
<gene>
    <name evidence="1" type="ORF">PCAMFM013_S017g000205</name>
</gene>